<reference evidence="6 7" key="1">
    <citation type="submission" date="2015-10" db="EMBL/GenBank/DDBJ databases">
        <title>Butyribacter intestini gen. nov., sp. nov., a butyric acid-producing bacterium of the family Lachnospiraceae isolated from the human faeces.</title>
        <authorList>
            <person name="Zou Y."/>
            <person name="Xue W."/>
            <person name="Luo G."/>
            <person name="Lv M."/>
        </authorList>
    </citation>
    <scope>NUCLEOTIDE SEQUENCE [LARGE SCALE GENOMIC DNA]</scope>
    <source>
        <strain evidence="6 7">TF01-11</strain>
    </source>
</reference>
<evidence type="ECO:0000313" key="7">
    <source>
        <dbReference type="Proteomes" id="UP000050833"/>
    </source>
</evidence>
<dbReference type="InterPro" id="IPR001789">
    <property type="entry name" value="Sig_transdc_resp-reg_receiver"/>
</dbReference>
<name>A0AAW3JUV4_9FIRM</name>
<sequence>MRILIAEDDFASRKFMLKFLSKFGECDITVDGMEAVDAYLMALDADTPYDLVCLDIMMPALDGYQALKAIRDIEQERKIPEDQRAKIIMTTALNEGANVNKAFDLGCVAYAGKPIDQVKFESVLRKLELID</sequence>
<protein>
    <recommendedName>
        <fullName evidence="1">Stage 0 sporulation protein A homolog</fullName>
    </recommendedName>
</protein>
<dbReference type="AlphaFoldDB" id="A0AAW3JUV4"/>
<dbReference type="SMART" id="SM00448">
    <property type="entry name" value="REC"/>
    <property type="match status" value="1"/>
</dbReference>
<keyword evidence="6" id="KW-0418">Kinase</keyword>
<dbReference type="InterPro" id="IPR050956">
    <property type="entry name" value="2C_system_His_kinase"/>
</dbReference>
<gene>
    <name evidence="6" type="ORF">APZ18_01560</name>
</gene>
<dbReference type="Proteomes" id="UP000050833">
    <property type="component" value="Unassembled WGS sequence"/>
</dbReference>
<dbReference type="RefSeq" id="WP_022015018.1">
    <property type="nucleotide sequence ID" value="NZ_DBGBRS010000045.1"/>
</dbReference>
<comment type="caution">
    <text evidence="6">The sequence shown here is derived from an EMBL/GenBank/DDBJ whole genome shotgun (WGS) entry which is preliminary data.</text>
</comment>
<dbReference type="SUPFAM" id="SSF52172">
    <property type="entry name" value="CheY-like"/>
    <property type="match status" value="1"/>
</dbReference>
<dbReference type="InterPro" id="IPR011006">
    <property type="entry name" value="CheY-like_superfamily"/>
</dbReference>
<keyword evidence="2 4" id="KW-0597">Phosphoprotein</keyword>
<dbReference type="EMBL" id="LLKB01000001">
    <property type="protein sequence ID" value="KQC85914.1"/>
    <property type="molecule type" value="Genomic_DNA"/>
</dbReference>
<comment type="function">
    <text evidence="3">May play the central regulatory role in sporulation. It may be an element of the effector pathway responsible for the activation of sporulation genes in response to nutritional stress. Spo0A may act in concert with spo0H (a sigma factor) to control the expression of some genes that are critical to the sporulation process.</text>
</comment>
<evidence type="ECO:0000313" key="6">
    <source>
        <dbReference type="EMBL" id="KQC85914.1"/>
    </source>
</evidence>
<evidence type="ECO:0000256" key="2">
    <source>
        <dbReference type="ARBA" id="ARBA00022553"/>
    </source>
</evidence>
<dbReference type="Gene3D" id="3.40.50.2300">
    <property type="match status" value="1"/>
</dbReference>
<proteinExistence type="predicted"/>
<evidence type="ECO:0000256" key="1">
    <source>
        <dbReference type="ARBA" id="ARBA00018672"/>
    </source>
</evidence>
<keyword evidence="6" id="KW-0808">Transferase</keyword>
<organism evidence="6 7">
    <name type="scientific">Butyribacter intestini</name>
    <dbReference type="NCBI Taxonomy" id="1703332"/>
    <lineage>
        <taxon>Bacteria</taxon>
        <taxon>Bacillati</taxon>
        <taxon>Bacillota</taxon>
        <taxon>Clostridia</taxon>
        <taxon>Lachnospirales</taxon>
        <taxon>Lachnospiraceae</taxon>
        <taxon>Butyribacter</taxon>
    </lineage>
</organism>
<dbReference type="GO" id="GO:0000160">
    <property type="term" value="P:phosphorelay signal transduction system"/>
    <property type="evidence" value="ECO:0007669"/>
    <property type="project" value="InterPro"/>
</dbReference>
<feature type="modified residue" description="4-aspartylphosphate" evidence="4">
    <location>
        <position position="55"/>
    </location>
</feature>
<dbReference type="PANTHER" id="PTHR43719">
    <property type="entry name" value="TWO-COMPONENT HISTIDINE KINASE"/>
    <property type="match status" value="1"/>
</dbReference>
<dbReference type="Pfam" id="PF00072">
    <property type="entry name" value="Response_reg"/>
    <property type="match status" value="1"/>
</dbReference>
<dbReference type="PANTHER" id="PTHR43719:SF28">
    <property type="entry name" value="PEROXIDE STRESS-ACTIVATED HISTIDINE KINASE MAK1-RELATED"/>
    <property type="match status" value="1"/>
</dbReference>
<accession>A0AAW3JUV4</accession>
<dbReference type="GO" id="GO:0016301">
    <property type="term" value="F:kinase activity"/>
    <property type="evidence" value="ECO:0007669"/>
    <property type="project" value="UniProtKB-KW"/>
</dbReference>
<feature type="domain" description="Response regulatory" evidence="5">
    <location>
        <begin position="2"/>
        <end position="128"/>
    </location>
</feature>
<evidence type="ECO:0000259" key="5">
    <source>
        <dbReference type="PROSITE" id="PS50110"/>
    </source>
</evidence>
<evidence type="ECO:0000256" key="3">
    <source>
        <dbReference type="ARBA" id="ARBA00024867"/>
    </source>
</evidence>
<keyword evidence="7" id="KW-1185">Reference proteome</keyword>
<evidence type="ECO:0000256" key="4">
    <source>
        <dbReference type="PROSITE-ProRule" id="PRU00169"/>
    </source>
</evidence>
<dbReference type="PROSITE" id="PS50110">
    <property type="entry name" value="RESPONSE_REGULATORY"/>
    <property type="match status" value="1"/>
</dbReference>
<dbReference type="CDD" id="cd17546">
    <property type="entry name" value="REC_hyHK_CKI1_RcsC-like"/>
    <property type="match status" value="1"/>
</dbReference>